<dbReference type="Proteomes" id="UP000824072">
    <property type="component" value="Unassembled WGS sequence"/>
</dbReference>
<dbReference type="InterPro" id="IPR036249">
    <property type="entry name" value="Thioredoxin-like_sf"/>
</dbReference>
<evidence type="ECO:0000313" key="2">
    <source>
        <dbReference type="Proteomes" id="UP000824072"/>
    </source>
</evidence>
<name>A0A9D1LBZ0_9FIRM</name>
<protein>
    <submittedName>
        <fullName evidence="1">NAD(P)H-dependent oxidoreductase subunit E</fullName>
    </submittedName>
</protein>
<proteinExistence type="predicted"/>
<dbReference type="Gene3D" id="3.40.30.10">
    <property type="entry name" value="Glutaredoxin"/>
    <property type="match status" value="1"/>
</dbReference>
<accession>A0A9D1LBZ0</accession>
<evidence type="ECO:0000313" key="1">
    <source>
        <dbReference type="EMBL" id="HIU34963.1"/>
    </source>
</evidence>
<dbReference type="SUPFAM" id="SSF52833">
    <property type="entry name" value="Thioredoxin-like"/>
    <property type="match status" value="1"/>
</dbReference>
<reference evidence="1" key="2">
    <citation type="journal article" date="2021" name="PeerJ">
        <title>Extensive microbial diversity within the chicken gut microbiome revealed by metagenomics and culture.</title>
        <authorList>
            <person name="Gilroy R."/>
            <person name="Ravi A."/>
            <person name="Getino M."/>
            <person name="Pursley I."/>
            <person name="Horton D.L."/>
            <person name="Alikhan N.F."/>
            <person name="Baker D."/>
            <person name="Gharbi K."/>
            <person name="Hall N."/>
            <person name="Watson M."/>
            <person name="Adriaenssens E.M."/>
            <person name="Foster-Nyarko E."/>
            <person name="Jarju S."/>
            <person name="Secka A."/>
            <person name="Antonio M."/>
            <person name="Oren A."/>
            <person name="Chaudhuri R.R."/>
            <person name="La Ragione R."/>
            <person name="Hildebrand F."/>
            <person name="Pallen M.J."/>
        </authorList>
    </citation>
    <scope>NUCLEOTIDE SEQUENCE</scope>
    <source>
        <strain evidence="1">ChiHcec3-11533</strain>
    </source>
</reference>
<dbReference type="AlphaFoldDB" id="A0A9D1LBZ0"/>
<sequence>MKITICIGSSCHLKGSHQIVEQLESLIKANNLGDKVEMAGRFCMGDCMNGVCVTLDEEKFSLKPEDVNTFFEKEVLPRV</sequence>
<dbReference type="EMBL" id="DVMU01000223">
    <property type="protein sequence ID" value="HIU34963.1"/>
    <property type="molecule type" value="Genomic_DNA"/>
</dbReference>
<gene>
    <name evidence="1" type="ORF">IAB02_10405</name>
</gene>
<comment type="caution">
    <text evidence="1">The sequence shown here is derived from an EMBL/GenBank/DDBJ whole genome shotgun (WGS) entry which is preliminary data.</text>
</comment>
<organism evidence="1 2">
    <name type="scientific">Candidatus Pullichristensenella excrementigallinarum</name>
    <dbReference type="NCBI Taxonomy" id="2840907"/>
    <lineage>
        <taxon>Bacteria</taxon>
        <taxon>Bacillati</taxon>
        <taxon>Bacillota</taxon>
        <taxon>Clostridia</taxon>
        <taxon>Candidatus Pullichristensenella</taxon>
    </lineage>
</organism>
<dbReference type="Pfam" id="PF01257">
    <property type="entry name" value="2Fe-2S_thioredx"/>
    <property type="match status" value="1"/>
</dbReference>
<dbReference type="CDD" id="cd02980">
    <property type="entry name" value="TRX_Fd_family"/>
    <property type="match status" value="1"/>
</dbReference>
<reference evidence="1" key="1">
    <citation type="submission" date="2020-10" db="EMBL/GenBank/DDBJ databases">
        <authorList>
            <person name="Gilroy R."/>
        </authorList>
    </citation>
    <scope>NUCLEOTIDE SEQUENCE</scope>
    <source>
        <strain evidence="1">ChiHcec3-11533</strain>
    </source>
</reference>